<feature type="signal peptide" evidence="1">
    <location>
        <begin position="1"/>
        <end position="27"/>
    </location>
</feature>
<sequence>MKKLPLALGTSVLSLTLVLTGCTDASAPTDGATTSSEAPDSTATEADEMFVTMMIPHHEQAVEMSDIVLAKDDLDPQVAELAQQIKDAQGPEIDRMLGWLQDWGVEYDPDASGGMDHGSMGDSMDGMMSEEDMTALEEADGATAGRLFLEQMIMHHEGAVDMAETALEDAQNPDVLELAQQVIDDQTAEIATMKDLLTQI</sequence>
<feature type="chain" id="PRO_5046261943" evidence="1">
    <location>
        <begin position="28"/>
        <end position="200"/>
    </location>
</feature>
<evidence type="ECO:0000256" key="1">
    <source>
        <dbReference type="SAM" id="SignalP"/>
    </source>
</evidence>
<dbReference type="Gene3D" id="1.20.1260.10">
    <property type="match status" value="1"/>
</dbReference>
<feature type="domain" description="DUF305" evidence="2">
    <location>
        <begin position="47"/>
        <end position="197"/>
    </location>
</feature>
<evidence type="ECO:0000313" key="4">
    <source>
        <dbReference type="Proteomes" id="UP000629365"/>
    </source>
</evidence>
<dbReference type="PANTHER" id="PTHR36933:SF1">
    <property type="entry name" value="SLL0788 PROTEIN"/>
    <property type="match status" value="1"/>
</dbReference>
<dbReference type="InterPro" id="IPR005183">
    <property type="entry name" value="DUF305_CopM-like"/>
</dbReference>
<dbReference type="EMBL" id="BMCM01000003">
    <property type="protein sequence ID" value="GGD76215.1"/>
    <property type="molecule type" value="Genomic_DNA"/>
</dbReference>
<dbReference type="InterPro" id="IPR012347">
    <property type="entry name" value="Ferritin-like"/>
</dbReference>
<dbReference type="Pfam" id="PF03713">
    <property type="entry name" value="DUF305"/>
    <property type="match status" value="1"/>
</dbReference>
<dbReference type="PROSITE" id="PS51257">
    <property type="entry name" value="PROKAR_LIPOPROTEIN"/>
    <property type="match status" value="1"/>
</dbReference>
<organism evidence="3 4">
    <name type="scientific">Microbacterium murale</name>
    <dbReference type="NCBI Taxonomy" id="1081040"/>
    <lineage>
        <taxon>Bacteria</taxon>
        <taxon>Bacillati</taxon>
        <taxon>Actinomycetota</taxon>
        <taxon>Actinomycetes</taxon>
        <taxon>Micrococcales</taxon>
        <taxon>Microbacteriaceae</taxon>
        <taxon>Microbacterium</taxon>
    </lineage>
</organism>
<keyword evidence="4" id="KW-1185">Reference proteome</keyword>
<reference evidence="4" key="1">
    <citation type="journal article" date="2019" name="Int. J. Syst. Evol. Microbiol.">
        <title>The Global Catalogue of Microorganisms (GCM) 10K type strain sequencing project: providing services to taxonomists for standard genome sequencing and annotation.</title>
        <authorList>
            <consortium name="The Broad Institute Genomics Platform"/>
            <consortium name="The Broad Institute Genome Sequencing Center for Infectious Disease"/>
            <person name="Wu L."/>
            <person name="Ma J."/>
        </authorList>
    </citation>
    <scope>NUCLEOTIDE SEQUENCE [LARGE SCALE GENOMIC DNA]</scope>
    <source>
        <strain evidence="4">CCM 7640</strain>
    </source>
</reference>
<accession>A0ABQ1RNV2</accession>
<evidence type="ECO:0000313" key="3">
    <source>
        <dbReference type="EMBL" id="GGD76215.1"/>
    </source>
</evidence>
<proteinExistence type="predicted"/>
<keyword evidence="1" id="KW-0732">Signal</keyword>
<dbReference type="Proteomes" id="UP000629365">
    <property type="component" value="Unassembled WGS sequence"/>
</dbReference>
<comment type="caution">
    <text evidence="3">The sequence shown here is derived from an EMBL/GenBank/DDBJ whole genome shotgun (WGS) entry which is preliminary data.</text>
</comment>
<dbReference type="PANTHER" id="PTHR36933">
    <property type="entry name" value="SLL0788 PROTEIN"/>
    <property type="match status" value="1"/>
</dbReference>
<gene>
    <name evidence="3" type="ORF">GCM10007269_19060</name>
</gene>
<name>A0ABQ1RNV2_9MICO</name>
<dbReference type="RefSeq" id="WP_188436364.1">
    <property type="nucleotide sequence ID" value="NZ_BMCM01000003.1"/>
</dbReference>
<protein>
    <submittedName>
        <fullName evidence="3">DUF305 domain-containing protein</fullName>
    </submittedName>
</protein>
<evidence type="ECO:0000259" key="2">
    <source>
        <dbReference type="Pfam" id="PF03713"/>
    </source>
</evidence>